<dbReference type="SUPFAM" id="SSF51658">
    <property type="entry name" value="Xylose isomerase-like"/>
    <property type="match status" value="1"/>
</dbReference>
<dbReference type="PANTHER" id="PTHR12110:SF41">
    <property type="entry name" value="INOSOSE DEHYDRATASE"/>
    <property type="match status" value="1"/>
</dbReference>
<keyword evidence="3" id="KW-1185">Reference proteome</keyword>
<dbReference type="PANTHER" id="PTHR12110">
    <property type="entry name" value="HYDROXYPYRUVATE ISOMERASE"/>
    <property type="match status" value="1"/>
</dbReference>
<dbReference type="EMBL" id="BAABCE010000001">
    <property type="protein sequence ID" value="GAA3525329.1"/>
    <property type="molecule type" value="Genomic_DNA"/>
</dbReference>
<evidence type="ECO:0000313" key="3">
    <source>
        <dbReference type="Proteomes" id="UP001500707"/>
    </source>
</evidence>
<protein>
    <recommendedName>
        <fullName evidence="1">Xylose isomerase-like TIM barrel domain-containing protein</fullName>
    </recommendedName>
</protein>
<dbReference type="Proteomes" id="UP001500707">
    <property type="component" value="Unassembled WGS sequence"/>
</dbReference>
<gene>
    <name evidence="2" type="ORF">GCM10022295_04210</name>
</gene>
<dbReference type="InterPro" id="IPR036237">
    <property type="entry name" value="Xyl_isomerase-like_sf"/>
</dbReference>
<feature type="domain" description="Xylose isomerase-like TIM barrel" evidence="1">
    <location>
        <begin position="31"/>
        <end position="244"/>
    </location>
</feature>
<sequence length="275" mass="29074">MTAVSDRGRGPTAVAAPQWRISTDRRSAARVALEEGADHLHLDFGGAHRGPMLSDPRELREAEAIARDILVPVLAVNHVNDIGLAEEHGRANPAALGLLERALECARRLGARVLHVPGFRRSLPATEGLRAGTADALRVLCERAAAADLTLAYESPLGAADSLALARSVEHPALRLVLDTGNLLDAGADPPRFADLVGAAGLLLPDLHVKDPAHTTDGATPIPGTAFDALPGLLRRSGARSVLVENDYAHSPTRLRTDIARCRTAIGLSHAKDER</sequence>
<evidence type="ECO:0000259" key="1">
    <source>
        <dbReference type="Pfam" id="PF01261"/>
    </source>
</evidence>
<proteinExistence type="predicted"/>
<organism evidence="2 3">
    <name type="scientific">Streptomyces osmaniensis</name>
    <dbReference type="NCBI Taxonomy" id="593134"/>
    <lineage>
        <taxon>Bacteria</taxon>
        <taxon>Bacillati</taxon>
        <taxon>Actinomycetota</taxon>
        <taxon>Actinomycetes</taxon>
        <taxon>Kitasatosporales</taxon>
        <taxon>Streptomycetaceae</taxon>
        <taxon>Streptomyces</taxon>
    </lineage>
</organism>
<dbReference type="RefSeq" id="WP_346179972.1">
    <property type="nucleotide sequence ID" value="NZ_BAABCE010000001.1"/>
</dbReference>
<accession>A0ABP6UZE8</accession>
<comment type="caution">
    <text evidence="2">The sequence shown here is derived from an EMBL/GenBank/DDBJ whole genome shotgun (WGS) entry which is preliminary data.</text>
</comment>
<reference evidence="3" key="1">
    <citation type="journal article" date="2019" name="Int. J. Syst. Evol. Microbiol.">
        <title>The Global Catalogue of Microorganisms (GCM) 10K type strain sequencing project: providing services to taxonomists for standard genome sequencing and annotation.</title>
        <authorList>
            <consortium name="The Broad Institute Genomics Platform"/>
            <consortium name="The Broad Institute Genome Sequencing Center for Infectious Disease"/>
            <person name="Wu L."/>
            <person name="Ma J."/>
        </authorList>
    </citation>
    <scope>NUCLEOTIDE SEQUENCE [LARGE SCALE GENOMIC DNA]</scope>
    <source>
        <strain evidence="3">JCM 17656</strain>
    </source>
</reference>
<dbReference type="InterPro" id="IPR050312">
    <property type="entry name" value="IolE/XylAMocC-like"/>
</dbReference>
<evidence type="ECO:0000313" key="2">
    <source>
        <dbReference type="EMBL" id="GAA3525329.1"/>
    </source>
</evidence>
<dbReference type="InterPro" id="IPR013022">
    <property type="entry name" value="Xyl_isomerase-like_TIM-brl"/>
</dbReference>
<name>A0ABP6UZE8_9ACTN</name>
<dbReference type="Gene3D" id="3.20.20.150">
    <property type="entry name" value="Divalent-metal-dependent TIM barrel enzymes"/>
    <property type="match status" value="1"/>
</dbReference>
<dbReference type="Pfam" id="PF01261">
    <property type="entry name" value="AP_endonuc_2"/>
    <property type="match status" value="1"/>
</dbReference>